<dbReference type="AlphaFoldDB" id="A0A8S1W4U7"/>
<name>A0A8S1W4U7_9CILI</name>
<reference evidence="1" key="1">
    <citation type="submission" date="2021-01" db="EMBL/GenBank/DDBJ databases">
        <authorList>
            <consortium name="Genoscope - CEA"/>
            <person name="William W."/>
        </authorList>
    </citation>
    <scope>NUCLEOTIDE SEQUENCE</scope>
</reference>
<evidence type="ECO:0000313" key="2">
    <source>
        <dbReference type="Proteomes" id="UP000689195"/>
    </source>
</evidence>
<dbReference type="Proteomes" id="UP000689195">
    <property type="component" value="Unassembled WGS sequence"/>
</dbReference>
<dbReference type="EMBL" id="CAJJDO010000080">
    <property type="protein sequence ID" value="CAD8183119.1"/>
    <property type="molecule type" value="Genomic_DNA"/>
</dbReference>
<gene>
    <name evidence="1" type="ORF">PPENT_87.1.T0800089</name>
</gene>
<evidence type="ECO:0000313" key="1">
    <source>
        <dbReference type="EMBL" id="CAD8183119.1"/>
    </source>
</evidence>
<proteinExistence type="predicted"/>
<comment type="caution">
    <text evidence="1">The sequence shown here is derived from an EMBL/GenBank/DDBJ whole genome shotgun (WGS) entry which is preliminary data.</text>
</comment>
<sequence length="87" mass="10374">MNSQRINEYTFQNTNEKIHIFGPSLSECYMQVKNLEDETNSQKIVTFKQQNDVFVVENWKNYNIDVCNPAYQIQLNKKQKNQCCTIF</sequence>
<protein>
    <submittedName>
        <fullName evidence="1">Uncharacterized protein</fullName>
    </submittedName>
</protein>
<accession>A0A8S1W4U7</accession>
<organism evidence="1 2">
    <name type="scientific">Paramecium pentaurelia</name>
    <dbReference type="NCBI Taxonomy" id="43138"/>
    <lineage>
        <taxon>Eukaryota</taxon>
        <taxon>Sar</taxon>
        <taxon>Alveolata</taxon>
        <taxon>Ciliophora</taxon>
        <taxon>Intramacronucleata</taxon>
        <taxon>Oligohymenophorea</taxon>
        <taxon>Peniculida</taxon>
        <taxon>Parameciidae</taxon>
        <taxon>Paramecium</taxon>
    </lineage>
</organism>
<dbReference type="OrthoDB" id="286361at2759"/>
<keyword evidence="2" id="KW-1185">Reference proteome</keyword>